<dbReference type="AlphaFoldDB" id="A0A2B7X8N4"/>
<keyword evidence="3" id="KW-0472">Membrane</keyword>
<dbReference type="GO" id="GO:0000796">
    <property type="term" value="C:condensin complex"/>
    <property type="evidence" value="ECO:0007669"/>
    <property type="project" value="TreeGrafter"/>
</dbReference>
<keyword evidence="3" id="KW-0812">Transmembrane</keyword>
<dbReference type="GO" id="GO:0000793">
    <property type="term" value="C:condensed chromosome"/>
    <property type="evidence" value="ECO:0007669"/>
    <property type="project" value="TreeGrafter"/>
</dbReference>
<dbReference type="GO" id="GO:0000785">
    <property type="term" value="C:chromatin"/>
    <property type="evidence" value="ECO:0007669"/>
    <property type="project" value="TreeGrafter"/>
</dbReference>
<comment type="caution">
    <text evidence="4">The sequence shown here is derived from an EMBL/GenBank/DDBJ whole genome shotgun (WGS) entry which is preliminary data.</text>
</comment>
<dbReference type="Proteomes" id="UP000224080">
    <property type="component" value="Unassembled WGS sequence"/>
</dbReference>
<feature type="coiled-coil region" evidence="1">
    <location>
        <begin position="600"/>
        <end position="662"/>
    </location>
</feature>
<dbReference type="GO" id="GO:0003682">
    <property type="term" value="F:chromatin binding"/>
    <property type="evidence" value="ECO:0007669"/>
    <property type="project" value="TreeGrafter"/>
</dbReference>
<feature type="transmembrane region" description="Helical" evidence="3">
    <location>
        <begin position="6"/>
        <end position="27"/>
    </location>
</feature>
<organism evidence="4 5">
    <name type="scientific">Blastomyces parvus</name>
    <dbReference type="NCBI Taxonomy" id="2060905"/>
    <lineage>
        <taxon>Eukaryota</taxon>
        <taxon>Fungi</taxon>
        <taxon>Dikarya</taxon>
        <taxon>Ascomycota</taxon>
        <taxon>Pezizomycotina</taxon>
        <taxon>Eurotiomycetes</taxon>
        <taxon>Eurotiomycetidae</taxon>
        <taxon>Onygenales</taxon>
        <taxon>Ajellomycetaceae</taxon>
        <taxon>Blastomyces</taxon>
    </lineage>
</organism>
<feature type="compositionally biased region" description="Low complexity" evidence="2">
    <location>
        <begin position="804"/>
        <end position="828"/>
    </location>
</feature>
<sequence length="949" mass="106525">MEPYLLISVFTLLTSIGFYFPIPFTNINPDRPLAERLVGALQLTATGECAARLYSYFSQNETNPRVHDARTTSYTPILEQFQQDNAQKTFQDSQNSPQTVTVFLTSTITGPHGAGHTIMPDNIYEVPTYPDWVVSRWSLQLEDEMLRNPNMYTAIILLFALVTWFFSRSRDSKISRNHDTTLLESKGNNAELVQALTRLFELISSQMSNTNTTPNISETFNASLQHVQEEVNRLQTDQKSEITSARFAALTDLVDDLKIKMASRLDLEELSTEIETSNSSLQSLKIQVDRLLEAPPSDLTVAEPTSMIDQFADLGMKFTSKTDFEQHLIKSTEMMDALNSQDVKIQQAVDRWNEFTTRLQDLQREIQDLRTNFDTKGKEVKDVTIGYAHLKEQQMEHHRFTERTLKDSKTMVLDLQNKVTSSENRTNALIQDIETLKQHTKNSKKTEMSTVVMTDQISELQAKMASAEEAIRKLEVEWEIWMQLDDPMQVPNTQAIDLGAKVESYMNTANSITRDLGALKHVTQESNDRTGELQGMFKSHESTIKRLTSDFEALKNTKHAPNNQLELLQKKVASHESATNTLIKDLDKLKHTILESNGKTDEVRGKLKSDEEALERLANEVRVLKNEKRDPNDEIKQLQEKVNLFDTSIEQLNQALETLKNDQQSRSQPEAGIEVKVNKIRSTLNEVDTIALTTRNDVDRNTARIKEIDQLTRTSRALLTQQGKELLKLREKLGITAPLTSPLYEGELAKSTASISSQMSSGKEPTKDIQIEPTQTFTIPKDGNPTSSAIHARGDSGRKDATHSTGDSTGDTTSDQLAKSTTSTTTLTCPPMDPVASVPGRKTPVPKEQDKNISRWDPAYEKPSAVPRDEKATSQTALGTIPSLKKAESKELSESMAKQTTLSSKPQSSSEASARQPDKNMSRWDPAYVGPEGPLSQNKKSGKKKPARK</sequence>
<gene>
    <name evidence="4" type="ORF">GX51_03175</name>
</gene>
<feature type="compositionally biased region" description="Basic and acidic residues" evidence="2">
    <location>
        <begin position="792"/>
        <end position="802"/>
    </location>
</feature>
<proteinExistence type="predicted"/>
<evidence type="ECO:0000256" key="1">
    <source>
        <dbReference type="SAM" id="Coils"/>
    </source>
</evidence>
<evidence type="ECO:0000256" key="3">
    <source>
        <dbReference type="SAM" id="Phobius"/>
    </source>
</evidence>
<dbReference type="PANTHER" id="PTHR43941">
    <property type="entry name" value="STRUCTURAL MAINTENANCE OF CHROMOSOMES PROTEIN 2"/>
    <property type="match status" value="1"/>
</dbReference>
<reference evidence="4 5" key="1">
    <citation type="submission" date="2017-10" db="EMBL/GenBank/DDBJ databases">
        <title>Comparative genomics in systemic dimorphic fungi from Ajellomycetaceae.</title>
        <authorList>
            <person name="Munoz J.F."/>
            <person name="Mcewen J.G."/>
            <person name="Clay O.K."/>
            <person name="Cuomo C.A."/>
        </authorList>
    </citation>
    <scope>NUCLEOTIDE SEQUENCE [LARGE SCALE GENOMIC DNA]</scope>
    <source>
        <strain evidence="4 5">UAMH130</strain>
    </source>
</reference>
<feature type="compositionally biased region" description="Basic residues" evidence="2">
    <location>
        <begin position="940"/>
        <end position="949"/>
    </location>
</feature>
<dbReference type="PANTHER" id="PTHR43941:SF1">
    <property type="entry name" value="STRUCTURAL MAINTENANCE OF CHROMOSOMES PROTEIN 2"/>
    <property type="match status" value="1"/>
</dbReference>
<dbReference type="STRING" id="2060905.A0A2B7X8N4"/>
<dbReference type="OrthoDB" id="4186800at2759"/>
<keyword evidence="1" id="KW-0175">Coiled coil</keyword>
<feature type="compositionally biased region" description="Polar residues" evidence="2">
    <location>
        <begin position="776"/>
        <end position="789"/>
    </location>
</feature>
<evidence type="ECO:0000256" key="2">
    <source>
        <dbReference type="SAM" id="MobiDB-lite"/>
    </source>
</evidence>
<feature type="coiled-coil region" evidence="1">
    <location>
        <begin position="345"/>
        <end position="379"/>
    </location>
</feature>
<feature type="compositionally biased region" description="Low complexity" evidence="2">
    <location>
        <begin position="903"/>
        <end position="913"/>
    </location>
</feature>
<keyword evidence="5" id="KW-1185">Reference proteome</keyword>
<evidence type="ECO:0000313" key="5">
    <source>
        <dbReference type="Proteomes" id="UP000224080"/>
    </source>
</evidence>
<name>A0A2B7X8N4_9EURO</name>
<dbReference type="GO" id="GO:0007076">
    <property type="term" value="P:mitotic chromosome condensation"/>
    <property type="evidence" value="ECO:0007669"/>
    <property type="project" value="TreeGrafter"/>
</dbReference>
<dbReference type="SUPFAM" id="SSF57997">
    <property type="entry name" value="Tropomyosin"/>
    <property type="match status" value="1"/>
</dbReference>
<protein>
    <submittedName>
        <fullName evidence="4">Uncharacterized protein</fullName>
    </submittedName>
</protein>
<evidence type="ECO:0000313" key="4">
    <source>
        <dbReference type="EMBL" id="PGH05077.1"/>
    </source>
</evidence>
<dbReference type="EMBL" id="PDNC01000033">
    <property type="protein sequence ID" value="PGH05077.1"/>
    <property type="molecule type" value="Genomic_DNA"/>
</dbReference>
<feature type="compositionally biased region" description="Basic and acidic residues" evidence="2">
    <location>
        <begin position="845"/>
        <end position="860"/>
    </location>
</feature>
<feature type="region of interest" description="Disordered" evidence="2">
    <location>
        <begin position="776"/>
        <end position="949"/>
    </location>
</feature>
<keyword evidence="3" id="KW-1133">Transmembrane helix</keyword>
<accession>A0A2B7X8N4</accession>